<keyword evidence="3" id="KW-0378">Hydrolase</keyword>
<dbReference type="Pfam" id="PF01026">
    <property type="entry name" value="TatD_DNase"/>
    <property type="match status" value="1"/>
</dbReference>
<feature type="binding site" evidence="4">
    <location>
        <position position="7"/>
    </location>
    <ligand>
        <name>a divalent metal cation</name>
        <dbReference type="ChEBI" id="CHEBI:60240"/>
        <label>1</label>
    </ligand>
</feature>
<dbReference type="Proteomes" id="UP000030380">
    <property type="component" value="Unassembled WGS sequence"/>
</dbReference>
<protein>
    <submittedName>
        <fullName evidence="5">Deoxyribonuclease</fullName>
    </submittedName>
</protein>
<comment type="similarity">
    <text evidence="1">Belongs to the metallo-dependent hydrolases superfamily. TatD-type hydrolase family.</text>
</comment>
<sequence length="263" mass="30250">MPFFDTHTHFDYLLQQLNHSVAQGIAEAKSAEVEKILIAAVMQEQFQALFELCAQAPQHLCYGLGLHPLYIKQHQQHDLDNLKVRLQTKPHLCKAVAEIGLERAVYELISAEMWQKQCYFLESQLYLAKQFNLPVSLHSRRSHDQLYPFLKRISSSKKGVIHGFAGSYQQAKRFVDLGYFIGVGGTISYQRANKTREAIRRLPLDSLVLETDSPDMPLFGYQGQPNQPKRIRQVFETLCQLRNEPPEQLQTALWQNSGSIFDF</sequence>
<dbReference type="GO" id="GO:0016788">
    <property type="term" value="F:hydrolase activity, acting on ester bonds"/>
    <property type="evidence" value="ECO:0007669"/>
    <property type="project" value="InterPro"/>
</dbReference>
<dbReference type="InterPro" id="IPR001130">
    <property type="entry name" value="TatD-like"/>
</dbReference>
<feature type="binding site" evidence="4">
    <location>
        <position position="138"/>
    </location>
    <ligand>
        <name>a divalent metal cation</name>
        <dbReference type="ChEBI" id="CHEBI:60240"/>
        <label>2</label>
    </ligand>
</feature>
<evidence type="ECO:0000313" key="5">
    <source>
        <dbReference type="EMBL" id="KGQ69679.1"/>
    </source>
</evidence>
<evidence type="ECO:0000256" key="1">
    <source>
        <dbReference type="ARBA" id="ARBA00009275"/>
    </source>
</evidence>
<dbReference type="PROSITE" id="PS01137">
    <property type="entry name" value="TATD_1"/>
    <property type="match status" value="1"/>
</dbReference>
<evidence type="ECO:0000256" key="4">
    <source>
        <dbReference type="PIRSR" id="PIRSR005902-1"/>
    </source>
</evidence>
<proteinExistence type="inferred from homology"/>
<gene>
    <name evidence="5" type="ORF">OA57_10485</name>
</gene>
<dbReference type="Gene3D" id="3.20.20.140">
    <property type="entry name" value="Metal-dependent hydrolases"/>
    <property type="match status" value="1"/>
</dbReference>
<keyword evidence="6" id="KW-1185">Reference proteome</keyword>
<comment type="caution">
    <text evidence="5">The sequence shown here is derived from an EMBL/GenBank/DDBJ whole genome shotgun (WGS) entry which is preliminary data.</text>
</comment>
<dbReference type="PROSITE" id="PS01091">
    <property type="entry name" value="TATD_3"/>
    <property type="match status" value="1"/>
</dbReference>
<dbReference type="InterPro" id="IPR032466">
    <property type="entry name" value="Metal_Hydrolase"/>
</dbReference>
<dbReference type="PIRSF" id="PIRSF005902">
    <property type="entry name" value="DNase_TatD"/>
    <property type="match status" value="1"/>
</dbReference>
<dbReference type="AlphaFoldDB" id="A0A0A3B7Z1"/>
<dbReference type="RefSeq" id="WP_034617452.1">
    <property type="nucleotide sequence ID" value="NZ_JSUM01000015.1"/>
</dbReference>
<feature type="binding site" evidence="4">
    <location>
        <position position="98"/>
    </location>
    <ligand>
        <name>a divalent metal cation</name>
        <dbReference type="ChEBI" id="CHEBI:60240"/>
        <label>1</label>
    </ligand>
</feature>
<feature type="binding site" evidence="4">
    <location>
        <position position="9"/>
    </location>
    <ligand>
        <name>a divalent metal cation</name>
        <dbReference type="ChEBI" id="CHEBI:60240"/>
        <label>1</label>
    </ligand>
</feature>
<evidence type="ECO:0000313" key="6">
    <source>
        <dbReference type="Proteomes" id="UP000030380"/>
    </source>
</evidence>
<reference evidence="5 6" key="1">
    <citation type="submission" date="2014-11" db="EMBL/GenBank/DDBJ databases">
        <title>Draft genome sequence of Chelonobacter oris 1662T, associated with respiratory disease in Hermann's Tortoises.</title>
        <authorList>
            <person name="Kudirkiene E."/>
            <person name="Hansen M.J."/>
            <person name="Bojesen A.M."/>
        </authorList>
    </citation>
    <scope>NUCLEOTIDE SEQUENCE [LARGE SCALE GENOMIC DNA]</scope>
    <source>
        <strain evidence="5 6">1662</strain>
    </source>
</reference>
<dbReference type="InterPro" id="IPR018228">
    <property type="entry name" value="DNase_TatD-rel_CS"/>
</dbReference>
<name>A0A0A3B7Z1_9PAST</name>
<accession>A0A0A3B7Z1</accession>
<dbReference type="FunFam" id="3.20.20.140:FF:000005">
    <property type="entry name" value="TatD family hydrolase"/>
    <property type="match status" value="1"/>
</dbReference>
<keyword evidence="2 4" id="KW-0479">Metal-binding</keyword>
<dbReference type="SUPFAM" id="SSF51556">
    <property type="entry name" value="Metallo-dependent hydrolases"/>
    <property type="match status" value="1"/>
</dbReference>
<dbReference type="PANTHER" id="PTHR46124">
    <property type="entry name" value="D-AMINOACYL-TRNA DEACYLASE"/>
    <property type="match status" value="1"/>
</dbReference>
<evidence type="ECO:0000256" key="3">
    <source>
        <dbReference type="ARBA" id="ARBA00022801"/>
    </source>
</evidence>
<dbReference type="GO" id="GO:0005829">
    <property type="term" value="C:cytosol"/>
    <property type="evidence" value="ECO:0007669"/>
    <property type="project" value="TreeGrafter"/>
</dbReference>
<feature type="binding site" evidence="4">
    <location>
        <position position="162"/>
    </location>
    <ligand>
        <name>a divalent metal cation</name>
        <dbReference type="ChEBI" id="CHEBI:60240"/>
        <label>2</label>
    </ligand>
</feature>
<organism evidence="5 6">
    <name type="scientific">Chelonobacter oris</name>
    <dbReference type="NCBI Taxonomy" id="505317"/>
    <lineage>
        <taxon>Bacteria</taxon>
        <taxon>Pseudomonadati</taxon>
        <taxon>Pseudomonadota</taxon>
        <taxon>Gammaproteobacteria</taxon>
        <taxon>Pasteurellales</taxon>
        <taxon>Pasteurellaceae</taxon>
        <taxon>Chelonobacter</taxon>
    </lineage>
</organism>
<feature type="binding site" evidence="4">
    <location>
        <position position="212"/>
    </location>
    <ligand>
        <name>a divalent metal cation</name>
        <dbReference type="ChEBI" id="CHEBI:60240"/>
        <label>1</label>
    </ligand>
</feature>
<dbReference type="EMBL" id="JSUM01000015">
    <property type="protein sequence ID" value="KGQ69679.1"/>
    <property type="molecule type" value="Genomic_DNA"/>
</dbReference>
<dbReference type="STRING" id="505317.OA57_10485"/>
<dbReference type="GO" id="GO:0046872">
    <property type="term" value="F:metal ion binding"/>
    <property type="evidence" value="ECO:0007669"/>
    <property type="project" value="UniProtKB-KW"/>
</dbReference>
<evidence type="ECO:0000256" key="2">
    <source>
        <dbReference type="ARBA" id="ARBA00022723"/>
    </source>
</evidence>
<dbReference type="PANTHER" id="PTHR46124:SF3">
    <property type="entry name" value="HYDROLASE"/>
    <property type="match status" value="1"/>
</dbReference>
<dbReference type="OrthoDB" id="9810005at2"/>
<dbReference type="CDD" id="cd01310">
    <property type="entry name" value="TatD_DNAse"/>
    <property type="match status" value="1"/>
</dbReference>